<dbReference type="AlphaFoldDB" id="A0A165YZE4"/>
<evidence type="ECO:0000313" key="3">
    <source>
        <dbReference type="Proteomes" id="UP000076083"/>
    </source>
</evidence>
<evidence type="ECO:0000256" key="1">
    <source>
        <dbReference type="SAM" id="Phobius"/>
    </source>
</evidence>
<name>A0A165YZE4_PSEFL</name>
<evidence type="ECO:0000313" key="2">
    <source>
        <dbReference type="EMBL" id="AMZ70657.1"/>
    </source>
</evidence>
<protein>
    <submittedName>
        <fullName evidence="2">Uncharacterized protein</fullName>
    </submittedName>
</protein>
<feature type="transmembrane region" description="Helical" evidence="1">
    <location>
        <begin position="50"/>
        <end position="72"/>
    </location>
</feature>
<sequence length="73" mass="7921">MDNPEKRSNQECLDRLILPFYGLALVLITLVEAVKGLPLTYAQTLTKPTFFLPVVGTALMAAGMLSLACPVLQ</sequence>
<keyword evidence="1" id="KW-1133">Transmembrane helix</keyword>
<accession>A0A165YZE4</accession>
<feature type="transmembrane region" description="Helical" evidence="1">
    <location>
        <begin position="12"/>
        <end position="30"/>
    </location>
</feature>
<organism evidence="2 3">
    <name type="scientific">Pseudomonas fluorescens</name>
    <dbReference type="NCBI Taxonomy" id="294"/>
    <lineage>
        <taxon>Bacteria</taxon>
        <taxon>Pseudomonadati</taxon>
        <taxon>Pseudomonadota</taxon>
        <taxon>Gammaproteobacteria</taxon>
        <taxon>Pseudomonadales</taxon>
        <taxon>Pseudomonadaceae</taxon>
        <taxon>Pseudomonas</taxon>
    </lineage>
</organism>
<reference evidence="2 3" key="2">
    <citation type="journal article" date="2018" name="Nature">
        <title>Mutant phenotypes for thousands of bacterial genes of unknown function.</title>
        <authorList>
            <person name="Price M.N."/>
            <person name="Wetmore K.M."/>
            <person name="Waters R.J."/>
            <person name="Callaghan M."/>
            <person name="Ray J."/>
            <person name="Liu H."/>
            <person name="Kuehl J.V."/>
            <person name="Melnyk R.A."/>
            <person name="Lamson J.S."/>
            <person name="Suh Y."/>
            <person name="Carlson H.K."/>
            <person name="Esquivel Z."/>
            <person name="Sadeeshkumar H."/>
            <person name="Chakraborty R."/>
            <person name="Zane G.M."/>
            <person name="Rubin B.E."/>
            <person name="Wall J.D."/>
            <person name="Visel A."/>
            <person name="Bristow J."/>
            <person name="Blow M.J."/>
            <person name="Arkin A.P."/>
            <person name="Deutschbauer A.M."/>
        </authorList>
    </citation>
    <scope>NUCLEOTIDE SEQUENCE [LARGE SCALE GENOMIC DNA]</scope>
    <source>
        <strain evidence="2 3">FW300-N2E2</strain>
    </source>
</reference>
<dbReference type="EMBL" id="CP015225">
    <property type="protein sequence ID" value="AMZ70657.1"/>
    <property type="molecule type" value="Genomic_DNA"/>
</dbReference>
<keyword evidence="1" id="KW-0812">Transmembrane</keyword>
<proteinExistence type="predicted"/>
<keyword evidence="1" id="KW-0472">Membrane</keyword>
<reference evidence="3" key="1">
    <citation type="submission" date="2016-04" db="EMBL/GenBank/DDBJ databases">
        <authorList>
            <person name="Ray J."/>
            <person name="Price M."/>
            <person name="Deutschbauer A."/>
        </authorList>
    </citation>
    <scope>NUCLEOTIDE SEQUENCE [LARGE SCALE GENOMIC DNA]</scope>
    <source>
        <strain evidence="3">FW300-N2E2</strain>
    </source>
</reference>
<dbReference type="Proteomes" id="UP000076083">
    <property type="component" value="Chromosome"/>
</dbReference>
<gene>
    <name evidence="2" type="ORF">TK06_05910</name>
</gene>